<feature type="coiled-coil region" evidence="5">
    <location>
        <begin position="159"/>
        <end position="186"/>
    </location>
</feature>
<evidence type="ECO:0000256" key="3">
    <source>
        <dbReference type="ARBA" id="ARBA00023140"/>
    </source>
</evidence>
<evidence type="ECO:0000256" key="4">
    <source>
        <dbReference type="ARBA" id="ARBA00046271"/>
    </source>
</evidence>
<dbReference type="PANTHER" id="PTHR12652">
    <property type="entry name" value="PEROXISOMAL BIOGENESIS FACTOR 11"/>
    <property type="match status" value="1"/>
</dbReference>
<dbReference type="KEGG" id="bbes:BESB_014450"/>
<organism evidence="6 7">
    <name type="scientific">Besnoitia besnoiti</name>
    <name type="common">Apicomplexan protozoan</name>
    <dbReference type="NCBI Taxonomy" id="94643"/>
    <lineage>
        <taxon>Eukaryota</taxon>
        <taxon>Sar</taxon>
        <taxon>Alveolata</taxon>
        <taxon>Apicomplexa</taxon>
        <taxon>Conoidasida</taxon>
        <taxon>Coccidia</taxon>
        <taxon>Eucoccidiorida</taxon>
        <taxon>Eimeriorina</taxon>
        <taxon>Sarcocystidae</taxon>
        <taxon>Besnoitia</taxon>
    </lineage>
</organism>
<dbReference type="VEuPathDB" id="ToxoDB:BESB_014450"/>
<dbReference type="Proteomes" id="UP000224006">
    <property type="component" value="Chromosome IX"/>
</dbReference>
<evidence type="ECO:0000256" key="2">
    <source>
        <dbReference type="ARBA" id="ARBA00023136"/>
    </source>
</evidence>
<dbReference type="EMBL" id="NWUJ01000010">
    <property type="protein sequence ID" value="PFH32832.1"/>
    <property type="molecule type" value="Genomic_DNA"/>
</dbReference>
<evidence type="ECO:0000313" key="6">
    <source>
        <dbReference type="EMBL" id="PFH32832.1"/>
    </source>
</evidence>
<keyword evidence="5" id="KW-0175">Coiled coil</keyword>
<dbReference type="PANTHER" id="PTHR12652:SF50">
    <property type="entry name" value="PEROXIN 11"/>
    <property type="match status" value="1"/>
</dbReference>
<dbReference type="GO" id="GO:0016559">
    <property type="term" value="P:peroxisome fission"/>
    <property type="evidence" value="ECO:0007669"/>
    <property type="project" value="InterPro"/>
</dbReference>
<dbReference type="GO" id="GO:0005778">
    <property type="term" value="C:peroxisomal membrane"/>
    <property type="evidence" value="ECO:0007669"/>
    <property type="project" value="UniProtKB-SubCell"/>
</dbReference>
<dbReference type="InterPro" id="IPR008733">
    <property type="entry name" value="PEX11"/>
</dbReference>
<evidence type="ECO:0000256" key="5">
    <source>
        <dbReference type="SAM" id="Coils"/>
    </source>
</evidence>
<dbReference type="OrthoDB" id="411017at2759"/>
<comment type="caution">
    <text evidence="6">The sequence shown here is derived from an EMBL/GenBank/DDBJ whole genome shotgun (WGS) entry which is preliminary data.</text>
</comment>
<accession>A0A2A9MBR1</accession>
<keyword evidence="7" id="KW-1185">Reference proteome</keyword>
<keyword evidence="2" id="KW-0472">Membrane</keyword>
<protein>
    <submittedName>
        <fullName evidence="6">Peroxisomal biogenesis factor PEX11</fullName>
    </submittedName>
</protein>
<gene>
    <name evidence="6" type="ORF">BESB_014450</name>
</gene>
<comment type="subcellular location">
    <subcellularLocation>
        <location evidence="4">Peroxisome membrane</location>
    </subcellularLocation>
</comment>
<dbReference type="Pfam" id="PF05648">
    <property type="entry name" value="PEX11"/>
    <property type="match status" value="1"/>
</dbReference>
<evidence type="ECO:0000313" key="7">
    <source>
        <dbReference type="Proteomes" id="UP000224006"/>
    </source>
</evidence>
<dbReference type="RefSeq" id="XP_029216841.1">
    <property type="nucleotide sequence ID" value="XM_029360174.1"/>
</dbReference>
<evidence type="ECO:0000256" key="1">
    <source>
        <dbReference type="ARBA" id="ARBA00022593"/>
    </source>
</evidence>
<dbReference type="STRING" id="94643.A0A2A9MBR1"/>
<dbReference type="AlphaFoldDB" id="A0A2A9MBR1"/>
<proteinExistence type="predicted"/>
<sequence>MALSKQRDEVAQLVKFWSSTEGRDKSTKCLQYGSRTLASLLAARSPKAAAKIAALSGTASDGRKVFRLGKFLNEYVKLKALLVGFLVSRYKLAAASLDDTQKTQLLQLISRFGFLCYWVTDNLMLLSKIKVLGFDTKKLARLCGIFWLVGLLGALATEVRVLRRLRSLERDRLDRLEEERRGAEDAYVQGASSLRKIQQEKNASLLNIVKNASDAVVAANLAQIPHKLLGRPLDETTVGAAGFVSGAISCYQLYE</sequence>
<keyword evidence="1" id="KW-0962">Peroxisome biogenesis</keyword>
<dbReference type="GeneID" id="40306506"/>
<keyword evidence="3" id="KW-0576">Peroxisome</keyword>
<name>A0A2A9MBR1_BESBE</name>
<reference evidence="6 7" key="1">
    <citation type="submission" date="2017-09" db="EMBL/GenBank/DDBJ databases">
        <title>Genome sequencing of Besnoitia besnoiti strain Bb-Ger1.</title>
        <authorList>
            <person name="Schares G."/>
            <person name="Venepally P."/>
            <person name="Lorenzi H.A."/>
        </authorList>
    </citation>
    <scope>NUCLEOTIDE SEQUENCE [LARGE SCALE GENOMIC DNA]</scope>
    <source>
        <strain evidence="6 7">Bb-Ger1</strain>
    </source>
</reference>